<sequence>MPEVHDIANRTLVAPNILTHGLDACFFHHANEGRG</sequence>
<reference evidence="1 2" key="1">
    <citation type="submission" date="2019-09" db="EMBL/GenBank/DDBJ databases">
        <authorList>
            <person name="Depoorter E."/>
        </authorList>
    </citation>
    <scope>NUCLEOTIDE SEQUENCE [LARGE SCALE GENOMIC DNA]</scope>
    <source>
        <strain evidence="1">LMG 13014</strain>
    </source>
</reference>
<dbReference type="AlphaFoldDB" id="A0A6P2H066"/>
<gene>
    <name evidence="1" type="ORF">BLA13014_00144</name>
</gene>
<dbReference type="EMBL" id="CABVQC010000001">
    <property type="protein sequence ID" value="VWB09549.1"/>
    <property type="molecule type" value="Genomic_DNA"/>
</dbReference>
<accession>A0A6P2H066</accession>
<evidence type="ECO:0000313" key="2">
    <source>
        <dbReference type="Proteomes" id="UP000494261"/>
    </source>
</evidence>
<protein>
    <submittedName>
        <fullName evidence="1">Uncharacterized protein</fullName>
    </submittedName>
</protein>
<dbReference type="Proteomes" id="UP000494261">
    <property type="component" value="Unassembled WGS sequence"/>
</dbReference>
<evidence type="ECO:0000313" key="1">
    <source>
        <dbReference type="EMBL" id="VWB09549.1"/>
    </source>
</evidence>
<organism evidence="1 2">
    <name type="scientific">Burkholderia aenigmatica</name>
    <dbReference type="NCBI Taxonomy" id="2015348"/>
    <lineage>
        <taxon>Bacteria</taxon>
        <taxon>Pseudomonadati</taxon>
        <taxon>Pseudomonadota</taxon>
        <taxon>Betaproteobacteria</taxon>
        <taxon>Burkholderiales</taxon>
        <taxon>Burkholderiaceae</taxon>
        <taxon>Burkholderia</taxon>
        <taxon>Burkholderia cepacia complex</taxon>
    </lineage>
</organism>
<name>A0A6P2H066_9BURK</name>
<proteinExistence type="predicted"/>